<dbReference type="InterPro" id="IPR013424">
    <property type="entry name" value="Ice-binding_C"/>
</dbReference>
<keyword evidence="1" id="KW-0732">Signal</keyword>
<comment type="caution">
    <text evidence="2">The sequence shown here is derived from an EMBL/GenBank/DDBJ whole genome shotgun (WGS) entry which is preliminary data.</text>
</comment>
<proteinExistence type="predicted"/>
<dbReference type="EMBL" id="SJPX01000005">
    <property type="protein sequence ID" value="TWU47801.1"/>
    <property type="molecule type" value="Genomic_DNA"/>
</dbReference>
<protein>
    <recommendedName>
        <fullName evidence="4">PEP-CTERM protein-sorting domain-containing protein</fullName>
    </recommendedName>
</protein>
<evidence type="ECO:0000313" key="2">
    <source>
        <dbReference type="EMBL" id="TWU47801.1"/>
    </source>
</evidence>
<accession>A0A5C6EJF1</accession>
<evidence type="ECO:0000313" key="3">
    <source>
        <dbReference type="Proteomes" id="UP000317977"/>
    </source>
</evidence>
<feature type="signal peptide" evidence="1">
    <location>
        <begin position="1"/>
        <end position="33"/>
    </location>
</feature>
<reference evidence="2 3" key="1">
    <citation type="submission" date="2019-02" db="EMBL/GenBank/DDBJ databases">
        <title>Deep-cultivation of Planctomycetes and their phenomic and genomic characterization uncovers novel biology.</title>
        <authorList>
            <person name="Wiegand S."/>
            <person name="Jogler M."/>
            <person name="Boedeker C."/>
            <person name="Pinto D."/>
            <person name="Vollmers J."/>
            <person name="Rivas-Marin E."/>
            <person name="Kohn T."/>
            <person name="Peeters S.H."/>
            <person name="Heuer A."/>
            <person name="Rast P."/>
            <person name="Oberbeckmann S."/>
            <person name="Bunk B."/>
            <person name="Jeske O."/>
            <person name="Meyerdierks A."/>
            <person name="Storesund J.E."/>
            <person name="Kallscheuer N."/>
            <person name="Luecker S."/>
            <person name="Lage O.M."/>
            <person name="Pohl T."/>
            <person name="Merkel B.J."/>
            <person name="Hornburger P."/>
            <person name="Mueller R.-W."/>
            <person name="Bruemmer F."/>
            <person name="Labrenz M."/>
            <person name="Spormann A.M."/>
            <person name="Op Den Camp H."/>
            <person name="Overmann J."/>
            <person name="Amann R."/>
            <person name="Jetten M.S.M."/>
            <person name="Mascher T."/>
            <person name="Medema M.H."/>
            <person name="Devos D.P."/>
            <person name="Kaster A.-K."/>
            <person name="Ovreas L."/>
            <person name="Rohde M."/>
            <person name="Galperin M.Y."/>
            <person name="Jogler C."/>
        </authorList>
    </citation>
    <scope>NUCLEOTIDE SEQUENCE [LARGE SCALE GENOMIC DNA]</scope>
    <source>
        <strain evidence="2 3">Poly59</strain>
    </source>
</reference>
<dbReference type="Proteomes" id="UP000317977">
    <property type="component" value="Unassembled WGS sequence"/>
</dbReference>
<feature type="chain" id="PRO_5022946718" description="PEP-CTERM protein-sorting domain-containing protein" evidence="1">
    <location>
        <begin position="34"/>
        <end position="343"/>
    </location>
</feature>
<keyword evidence="3" id="KW-1185">Reference proteome</keyword>
<organism evidence="2 3">
    <name type="scientific">Rubripirellula reticaptiva</name>
    <dbReference type="NCBI Taxonomy" id="2528013"/>
    <lineage>
        <taxon>Bacteria</taxon>
        <taxon>Pseudomonadati</taxon>
        <taxon>Planctomycetota</taxon>
        <taxon>Planctomycetia</taxon>
        <taxon>Pirellulales</taxon>
        <taxon>Pirellulaceae</taxon>
        <taxon>Rubripirellula</taxon>
    </lineage>
</organism>
<evidence type="ECO:0000256" key="1">
    <source>
        <dbReference type="SAM" id="SignalP"/>
    </source>
</evidence>
<dbReference type="NCBIfam" id="TIGR02595">
    <property type="entry name" value="PEP_CTERM"/>
    <property type="match status" value="1"/>
</dbReference>
<evidence type="ECO:0008006" key="4">
    <source>
        <dbReference type="Google" id="ProtNLM"/>
    </source>
</evidence>
<name>A0A5C6EJF1_9BACT</name>
<dbReference type="AlphaFoldDB" id="A0A5C6EJF1"/>
<sequence length="343" mass="35676" precursor="true">MCHKKAVVSKLRKRLFMLIAAGFLMNTPEPAQAEVIFDFNFTDALGVGFNANGQTGSDRRQGLTNAGNYLAGFFKNYTATINMDVNGSETGPNTLASAGSNFSASVATNGFVSSGDVRTKILGGDAADPSPALADGTVNWNFANFQWEPFDDFQPGELDLFSTAVHELLHAVGFASSIGQDGSSGFSDPIGAPTAWTTFDQFVADSTGALIDGTFALDTARWNAASVGGAGPVDGLLFNGPNAVLANGGNPVPLYSPATWLGGSSGSHLDTDFFNGTNGNALKMMNHEGAVASGLDTRVISAIEVGILRDIGYTNISAVPEPGSLAFVLASGVAVFVRRRRKA</sequence>
<gene>
    <name evidence="2" type="ORF">Poly59_46430</name>
</gene>